<keyword evidence="3" id="KW-1003">Cell membrane</keyword>
<dbReference type="InterPro" id="IPR007341">
    <property type="entry name" value="Transgly_assoc"/>
</dbReference>
<sequence length="87" mass="9385">MPRMIWITFGLIAGFFARTVAGKRGPKGLFDIVLAIIGALIGGWLFGFFDYTSTGGVVDLGERNVLIDVIGSATLFIIFQALTRSTD</sequence>
<evidence type="ECO:0000256" key="2">
    <source>
        <dbReference type="ARBA" id="ARBA00011006"/>
    </source>
</evidence>
<protein>
    <submittedName>
        <fullName evidence="8">GlsB/YeaQ/YmgE family stress response membrane protein</fullName>
    </submittedName>
</protein>
<gene>
    <name evidence="8" type="ORF">IPJ38_09650</name>
</gene>
<dbReference type="EMBL" id="JADJMS010000019">
    <property type="protein sequence ID" value="MBK7415318.1"/>
    <property type="molecule type" value="Genomic_DNA"/>
</dbReference>
<evidence type="ECO:0000313" key="9">
    <source>
        <dbReference type="Proteomes" id="UP000739411"/>
    </source>
</evidence>
<evidence type="ECO:0000256" key="7">
    <source>
        <dbReference type="SAM" id="Phobius"/>
    </source>
</evidence>
<keyword evidence="4 7" id="KW-0812">Transmembrane</keyword>
<evidence type="ECO:0000313" key="8">
    <source>
        <dbReference type="EMBL" id="MBK7415318.1"/>
    </source>
</evidence>
<feature type="transmembrane region" description="Helical" evidence="7">
    <location>
        <begin position="65"/>
        <end position="82"/>
    </location>
</feature>
<evidence type="ECO:0000256" key="5">
    <source>
        <dbReference type="ARBA" id="ARBA00022989"/>
    </source>
</evidence>
<evidence type="ECO:0000256" key="3">
    <source>
        <dbReference type="ARBA" id="ARBA00022475"/>
    </source>
</evidence>
<dbReference type="PANTHER" id="PTHR33884:SF3">
    <property type="entry name" value="UPF0410 PROTEIN YMGE"/>
    <property type="match status" value="1"/>
</dbReference>
<dbReference type="Proteomes" id="UP000739411">
    <property type="component" value="Unassembled WGS sequence"/>
</dbReference>
<organism evidence="8 9">
    <name type="scientific">Candidatus Dechloromonas phosphorivorans</name>
    <dbReference type="NCBI Taxonomy" id="2899244"/>
    <lineage>
        <taxon>Bacteria</taxon>
        <taxon>Pseudomonadati</taxon>
        <taxon>Pseudomonadota</taxon>
        <taxon>Betaproteobacteria</taxon>
        <taxon>Rhodocyclales</taxon>
        <taxon>Azonexaceae</taxon>
        <taxon>Dechloromonas</taxon>
    </lineage>
</organism>
<comment type="caution">
    <text evidence="8">The sequence shown here is derived from an EMBL/GenBank/DDBJ whole genome shotgun (WGS) entry which is preliminary data.</text>
</comment>
<comment type="subcellular location">
    <subcellularLocation>
        <location evidence="1">Cell membrane</location>
        <topology evidence="1">Multi-pass membrane protein</topology>
    </subcellularLocation>
</comment>
<proteinExistence type="inferred from homology"/>
<evidence type="ECO:0000256" key="4">
    <source>
        <dbReference type="ARBA" id="ARBA00022692"/>
    </source>
</evidence>
<keyword evidence="6 7" id="KW-0472">Membrane</keyword>
<name>A0A935K2Q1_9RHOO</name>
<evidence type="ECO:0000256" key="1">
    <source>
        <dbReference type="ARBA" id="ARBA00004651"/>
    </source>
</evidence>
<dbReference type="PANTHER" id="PTHR33884">
    <property type="entry name" value="UPF0410 PROTEIN YMGE"/>
    <property type="match status" value="1"/>
</dbReference>
<evidence type="ECO:0000256" key="6">
    <source>
        <dbReference type="ARBA" id="ARBA00023136"/>
    </source>
</evidence>
<feature type="transmembrane region" description="Helical" evidence="7">
    <location>
        <begin position="32"/>
        <end position="53"/>
    </location>
</feature>
<keyword evidence="5 7" id="KW-1133">Transmembrane helix</keyword>
<comment type="similarity">
    <text evidence="2">Belongs to the UPF0410 family.</text>
</comment>
<reference evidence="8 9" key="1">
    <citation type="submission" date="2020-10" db="EMBL/GenBank/DDBJ databases">
        <title>Connecting structure to function with the recovery of over 1000 high-quality activated sludge metagenome-assembled genomes encoding full-length rRNA genes using long-read sequencing.</title>
        <authorList>
            <person name="Singleton C.M."/>
            <person name="Petriglieri F."/>
            <person name="Kristensen J.M."/>
            <person name="Kirkegaard R.H."/>
            <person name="Michaelsen T.Y."/>
            <person name="Andersen M.H."/>
            <person name="Karst S.M."/>
            <person name="Dueholm M.S."/>
            <person name="Nielsen P.H."/>
            <person name="Albertsen M."/>
        </authorList>
    </citation>
    <scope>NUCLEOTIDE SEQUENCE [LARGE SCALE GENOMIC DNA]</scope>
    <source>
        <strain evidence="8">EsbW_18-Q3-R4-48_BATAC.463</strain>
    </source>
</reference>
<dbReference type="GO" id="GO:0005886">
    <property type="term" value="C:plasma membrane"/>
    <property type="evidence" value="ECO:0007669"/>
    <property type="project" value="UniProtKB-SubCell"/>
</dbReference>
<accession>A0A935K2Q1</accession>
<dbReference type="AlphaFoldDB" id="A0A935K2Q1"/>